<accession>A0A6A5KKS0</accession>
<keyword evidence="3" id="KW-1185">Reference proteome</keyword>
<dbReference type="AlphaFoldDB" id="A0A6A5KKS0"/>
<gene>
    <name evidence="2" type="ORF">BDW02DRAFT_214071</name>
</gene>
<keyword evidence="1" id="KW-0732">Signal</keyword>
<proteinExistence type="predicted"/>
<sequence>MSRPTTAAMAARLLLVSLPLSIAYPQMLPPFELLNATTAPVPMPTAAPDVAPIYNDSDSQPVFIDPVPDPVFEPVDEPGCMPPLDPIYVDPMFPDPPIGLPEPPSMSIKTLLSIMQPLLDLIAQLLPPDDDSMVRPLPAAAMTFGLGPMEKRDVAPDLPLPVGALTGTSVLAGLMQTVVDAIKGLLMTTPAGPVLGPVTEPVETIVGTASPDAVPGNPLSTVTGAAPANVIPENLVDTVTNAVPISAIPGNPLNTVTGAAPANVIPGNLVDTVTNAVPISGIPGNPLNSVTGAAPANVIPGNLGGITGRALRARQLDGIGGVVGSTDSLIDTVKQAVGGLPVGTSNILSTGAVTDPAKDLLEILTALLSSFGSPGTHKKRSALVALVQHHDSSSNSLSSALESAPDELTKRQDFGIAFVKNYIKEFHFLYPVLQSTSPQFAAGLINVLYDPTIAIPSMKSLDMSHLPDRVRKFIIDTYYFSSILEDPAVSYEDKTSIILALLRGLEHYKRSAKRDMRRGERKRLDEGAMLDEDSWVKFDPYHVDESFLSGVPAPASEEHECL</sequence>
<name>A0A6A5KKS0_9PLEO</name>
<organism evidence="2 3">
    <name type="scientific">Decorospora gaudefroyi</name>
    <dbReference type="NCBI Taxonomy" id="184978"/>
    <lineage>
        <taxon>Eukaryota</taxon>
        <taxon>Fungi</taxon>
        <taxon>Dikarya</taxon>
        <taxon>Ascomycota</taxon>
        <taxon>Pezizomycotina</taxon>
        <taxon>Dothideomycetes</taxon>
        <taxon>Pleosporomycetidae</taxon>
        <taxon>Pleosporales</taxon>
        <taxon>Pleosporineae</taxon>
        <taxon>Pleosporaceae</taxon>
        <taxon>Decorospora</taxon>
    </lineage>
</organism>
<dbReference type="OrthoDB" id="3694950at2759"/>
<reference evidence="2" key="1">
    <citation type="submission" date="2020-01" db="EMBL/GenBank/DDBJ databases">
        <authorList>
            <consortium name="DOE Joint Genome Institute"/>
            <person name="Haridas S."/>
            <person name="Albert R."/>
            <person name="Binder M."/>
            <person name="Bloem J."/>
            <person name="Labutti K."/>
            <person name="Salamov A."/>
            <person name="Andreopoulos B."/>
            <person name="Baker S.E."/>
            <person name="Barry K."/>
            <person name="Bills G."/>
            <person name="Bluhm B.H."/>
            <person name="Cannon C."/>
            <person name="Castanera R."/>
            <person name="Culley D.E."/>
            <person name="Daum C."/>
            <person name="Ezra D."/>
            <person name="Gonzalez J.B."/>
            <person name="Henrissat B."/>
            <person name="Kuo A."/>
            <person name="Liang C."/>
            <person name="Lipzen A."/>
            <person name="Lutzoni F."/>
            <person name="Magnuson J."/>
            <person name="Mondo S."/>
            <person name="Nolan M."/>
            <person name="Ohm R."/>
            <person name="Pangilinan J."/>
            <person name="Park H.-J."/>
            <person name="Ramirez L."/>
            <person name="Alfaro M."/>
            <person name="Sun H."/>
            <person name="Tritt A."/>
            <person name="Yoshinaga Y."/>
            <person name="Zwiers L.-H."/>
            <person name="Turgeon B.G."/>
            <person name="Goodwin S.B."/>
            <person name="Spatafora J.W."/>
            <person name="Crous P.W."/>
            <person name="Grigoriev I.V."/>
        </authorList>
    </citation>
    <scope>NUCLEOTIDE SEQUENCE</scope>
    <source>
        <strain evidence="2">P77</strain>
    </source>
</reference>
<protein>
    <submittedName>
        <fullName evidence="2">Uncharacterized protein</fullName>
    </submittedName>
</protein>
<evidence type="ECO:0000256" key="1">
    <source>
        <dbReference type="SAM" id="SignalP"/>
    </source>
</evidence>
<evidence type="ECO:0000313" key="3">
    <source>
        <dbReference type="Proteomes" id="UP000800040"/>
    </source>
</evidence>
<feature type="chain" id="PRO_5025434583" evidence="1">
    <location>
        <begin position="24"/>
        <end position="562"/>
    </location>
</feature>
<feature type="signal peptide" evidence="1">
    <location>
        <begin position="1"/>
        <end position="23"/>
    </location>
</feature>
<dbReference type="Proteomes" id="UP000800040">
    <property type="component" value="Unassembled WGS sequence"/>
</dbReference>
<dbReference type="EMBL" id="ML975270">
    <property type="protein sequence ID" value="KAF1836710.1"/>
    <property type="molecule type" value="Genomic_DNA"/>
</dbReference>
<evidence type="ECO:0000313" key="2">
    <source>
        <dbReference type="EMBL" id="KAF1836710.1"/>
    </source>
</evidence>